<keyword evidence="3" id="KW-1185">Reference proteome</keyword>
<feature type="compositionally biased region" description="Basic and acidic residues" evidence="1">
    <location>
        <begin position="86"/>
        <end position="95"/>
    </location>
</feature>
<name>A0ABQ6BTH6_9NEIS</name>
<proteinExistence type="predicted"/>
<feature type="region of interest" description="Disordered" evidence="1">
    <location>
        <begin position="1"/>
        <end position="54"/>
    </location>
</feature>
<evidence type="ECO:0000313" key="3">
    <source>
        <dbReference type="Proteomes" id="UP001156836"/>
    </source>
</evidence>
<sequence>MGYPSEYAPWAGAAKGKSVDTEGTENTEHTEKGKKGKETAGPASGLGPMRQDCSRQHGNVELARHATDAFGPRLTAYARLTPPTKATHERSEAPSRRRGRGEWNQSGCVATRKPFK</sequence>
<reference evidence="3" key="1">
    <citation type="journal article" date="2019" name="Int. J. Syst. Evol. Microbiol.">
        <title>The Global Catalogue of Microorganisms (GCM) 10K type strain sequencing project: providing services to taxonomists for standard genome sequencing and annotation.</title>
        <authorList>
            <consortium name="The Broad Institute Genomics Platform"/>
            <consortium name="The Broad Institute Genome Sequencing Center for Infectious Disease"/>
            <person name="Wu L."/>
            <person name="Ma J."/>
        </authorList>
    </citation>
    <scope>NUCLEOTIDE SEQUENCE [LARGE SCALE GENOMIC DNA]</scope>
    <source>
        <strain evidence="3">NBRC 104970</strain>
    </source>
</reference>
<evidence type="ECO:0000256" key="1">
    <source>
        <dbReference type="SAM" id="MobiDB-lite"/>
    </source>
</evidence>
<accession>A0ABQ6BTH6</accession>
<feature type="region of interest" description="Disordered" evidence="1">
    <location>
        <begin position="75"/>
        <end position="116"/>
    </location>
</feature>
<feature type="compositionally biased region" description="Basic and acidic residues" evidence="1">
    <location>
        <begin position="26"/>
        <end position="38"/>
    </location>
</feature>
<organism evidence="2 3">
    <name type="scientific">Chitiniphilus shinanonensis</name>
    <dbReference type="NCBI Taxonomy" id="553088"/>
    <lineage>
        <taxon>Bacteria</taxon>
        <taxon>Pseudomonadati</taxon>
        <taxon>Pseudomonadota</taxon>
        <taxon>Betaproteobacteria</taxon>
        <taxon>Neisseriales</taxon>
        <taxon>Chitinibacteraceae</taxon>
        <taxon>Chitiniphilus</taxon>
    </lineage>
</organism>
<evidence type="ECO:0000313" key="2">
    <source>
        <dbReference type="EMBL" id="GLS05091.1"/>
    </source>
</evidence>
<dbReference type="Proteomes" id="UP001156836">
    <property type="component" value="Unassembled WGS sequence"/>
</dbReference>
<dbReference type="EMBL" id="BSOZ01000035">
    <property type="protein sequence ID" value="GLS05091.1"/>
    <property type="molecule type" value="Genomic_DNA"/>
</dbReference>
<protein>
    <submittedName>
        <fullName evidence="2">Uncharacterized protein</fullName>
    </submittedName>
</protein>
<gene>
    <name evidence="2" type="ORF">GCM10007860_22410</name>
</gene>
<comment type="caution">
    <text evidence="2">The sequence shown here is derived from an EMBL/GenBank/DDBJ whole genome shotgun (WGS) entry which is preliminary data.</text>
</comment>